<evidence type="ECO:0000259" key="2">
    <source>
        <dbReference type="Pfam" id="PF03235"/>
    </source>
</evidence>
<evidence type="ECO:0000313" key="3">
    <source>
        <dbReference type="EMBL" id="PMD27970.1"/>
    </source>
</evidence>
<dbReference type="PANTHER" id="PTHR39639">
    <property type="entry name" value="CHROMOSOME 16, WHOLE GENOME SHOTGUN SEQUENCE"/>
    <property type="match status" value="1"/>
</dbReference>
<dbReference type="Pfam" id="PF03235">
    <property type="entry name" value="GmrSD_N"/>
    <property type="match status" value="1"/>
</dbReference>
<protein>
    <recommendedName>
        <fullName evidence="2">GmrSD restriction endonucleases N-terminal domain-containing protein</fullName>
    </recommendedName>
</protein>
<dbReference type="AlphaFoldDB" id="A0A2J6QNX9"/>
<dbReference type="OrthoDB" id="5419821at2759"/>
<gene>
    <name evidence="3" type="ORF">NA56DRAFT_561256</name>
</gene>
<feature type="region of interest" description="Disordered" evidence="1">
    <location>
        <begin position="1"/>
        <end position="30"/>
    </location>
</feature>
<sequence>MDLTSDIESAPKTKVKTEVKPDPDVGFLSAPRAIGSAPLLRIKKEDDGEDGDYGKIDRSLPEAQEEDNMFEDVDEDEYVDLTYEGIAHVNGVRHFVCEGFKIRQIPEPFIVKRSLLHLFQCIESKAIVLDPDYQRDVVWDEGRAALLVTSILMGYFVPPIIFNVRKTIIKVEGQEKEKYTRTTVDGKQRLSSIWKFMSGQVGFFDNNSPQRKWYYCHPIVNGREVASNRNVLPRAVKEFFQNQYFCCYEYEDLSLDTEETMFQLVQRGIALTPAEKMRAMSTEWAAFAKQYEDDYVLIVNLSKQSRASGFRLVLTIFTMIQEVLAKSAKRKSRNSREAPSLQASPQALLRVLDDQGEISPALKIKMKAIFDKYESLVKACSVQYTATKFKVKMNTVFYSAPKFLADAGVNHVRTFSPLELVVTAILIAVHMHHRTDKQLLDDIKAMRQYLRIEHKDLRVNAQCWGTAWFYITEIMDRRRGLKPASEPPAEDPMMKLRLAIENGPKSSGDLSDSPLSSVPSSSDDETMDERDTSSSEDPDATVSEDEGIRPRSSRKALGKRRAAPLKRPKSKLISAAKKLKLKSAKRRTVRKPEKKTAKKKPAKKPKRTSRARSLDITFDQL</sequence>
<dbReference type="InterPro" id="IPR004919">
    <property type="entry name" value="GmrSD_N"/>
</dbReference>
<dbReference type="PANTHER" id="PTHR39639:SF1">
    <property type="entry name" value="DUF262 DOMAIN-CONTAINING PROTEIN"/>
    <property type="match status" value="1"/>
</dbReference>
<accession>A0A2J6QNX9</accession>
<feature type="compositionally biased region" description="Basic residues" evidence="1">
    <location>
        <begin position="577"/>
        <end position="589"/>
    </location>
</feature>
<feature type="domain" description="GmrSD restriction endonucleases N-terminal" evidence="2">
    <location>
        <begin position="117"/>
        <end position="279"/>
    </location>
</feature>
<name>A0A2J6QNX9_9HELO</name>
<keyword evidence="4" id="KW-1185">Reference proteome</keyword>
<evidence type="ECO:0000313" key="4">
    <source>
        <dbReference type="Proteomes" id="UP000235672"/>
    </source>
</evidence>
<dbReference type="Proteomes" id="UP000235672">
    <property type="component" value="Unassembled WGS sequence"/>
</dbReference>
<feature type="compositionally biased region" description="Low complexity" evidence="1">
    <location>
        <begin position="506"/>
        <end position="521"/>
    </location>
</feature>
<feature type="compositionally biased region" description="Basic and acidic residues" evidence="1">
    <location>
        <begin position="9"/>
        <end position="23"/>
    </location>
</feature>
<feature type="compositionally biased region" description="Basic residues" evidence="1">
    <location>
        <begin position="551"/>
        <end position="570"/>
    </location>
</feature>
<organism evidence="3 4">
    <name type="scientific">Hyaloscypha hepaticicola</name>
    <dbReference type="NCBI Taxonomy" id="2082293"/>
    <lineage>
        <taxon>Eukaryota</taxon>
        <taxon>Fungi</taxon>
        <taxon>Dikarya</taxon>
        <taxon>Ascomycota</taxon>
        <taxon>Pezizomycotina</taxon>
        <taxon>Leotiomycetes</taxon>
        <taxon>Helotiales</taxon>
        <taxon>Hyaloscyphaceae</taxon>
        <taxon>Hyaloscypha</taxon>
    </lineage>
</organism>
<proteinExistence type="predicted"/>
<reference evidence="3 4" key="1">
    <citation type="submission" date="2016-05" db="EMBL/GenBank/DDBJ databases">
        <title>A degradative enzymes factory behind the ericoid mycorrhizal symbiosis.</title>
        <authorList>
            <consortium name="DOE Joint Genome Institute"/>
            <person name="Martino E."/>
            <person name="Morin E."/>
            <person name="Grelet G."/>
            <person name="Kuo A."/>
            <person name="Kohler A."/>
            <person name="Daghino S."/>
            <person name="Barry K."/>
            <person name="Choi C."/>
            <person name="Cichocki N."/>
            <person name="Clum A."/>
            <person name="Copeland A."/>
            <person name="Hainaut M."/>
            <person name="Haridas S."/>
            <person name="Labutti K."/>
            <person name="Lindquist E."/>
            <person name="Lipzen A."/>
            <person name="Khouja H.-R."/>
            <person name="Murat C."/>
            <person name="Ohm R."/>
            <person name="Olson A."/>
            <person name="Spatafora J."/>
            <person name="Veneault-Fourrey C."/>
            <person name="Henrissat B."/>
            <person name="Grigoriev I."/>
            <person name="Martin F."/>
            <person name="Perotto S."/>
        </authorList>
    </citation>
    <scope>NUCLEOTIDE SEQUENCE [LARGE SCALE GENOMIC DNA]</scope>
    <source>
        <strain evidence="3 4">UAMH 7357</strain>
    </source>
</reference>
<feature type="compositionally biased region" description="Acidic residues" evidence="1">
    <location>
        <begin position="522"/>
        <end position="545"/>
    </location>
</feature>
<dbReference type="STRING" id="1745343.A0A2J6QNX9"/>
<dbReference type="EMBL" id="KZ613465">
    <property type="protein sequence ID" value="PMD27970.1"/>
    <property type="molecule type" value="Genomic_DNA"/>
</dbReference>
<feature type="compositionally biased region" description="Basic residues" evidence="1">
    <location>
        <begin position="596"/>
        <end position="610"/>
    </location>
</feature>
<evidence type="ECO:0000256" key="1">
    <source>
        <dbReference type="SAM" id="MobiDB-lite"/>
    </source>
</evidence>
<feature type="region of interest" description="Disordered" evidence="1">
    <location>
        <begin position="502"/>
        <end position="621"/>
    </location>
</feature>